<evidence type="ECO:0000313" key="2">
    <source>
        <dbReference type="WBParaSite" id="RSKR_0000978500.1"/>
    </source>
</evidence>
<evidence type="ECO:0000313" key="1">
    <source>
        <dbReference type="Proteomes" id="UP000095286"/>
    </source>
</evidence>
<dbReference type="WBParaSite" id="RSKR_0000978500.1">
    <property type="protein sequence ID" value="RSKR_0000978500.1"/>
    <property type="gene ID" value="RSKR_0000978500"/>
</dbReference>
<sequence length="503" mass="58146">MRPWIHHPAPTTTVPKIVSTTTLRPLTTSTKANVELNRTGSQLITNNLNSLNNYGYPKHIKNNDGKEYYPNSVIPNRNLHAKPIPRFDKIEPTPVFNEIKPIPIFNAIKPIENSNEMKAIHVEEEIKPIEIDFESGELFEGTIEPTSTTTAKDEVIKDKNKPSLFDSEDSLEFEETTTEIMPTTLPPIITTQKADINEKIIRSKRDAPVIVTALLDIGRGEWHSFYRPFNTYLSYLLDLLAIDNNMIIYGDKSVVDFVHKHYHHRLADKLVIEISLESLPFYRYKQEMSDIIAKEQQSWDPKWDKKMKNHPESVYADYNILVNSKPYLLSNATEISPFPSNEFIWIDGGYSHGDHNLIPKDTWFPFLIPGKVHVVKLTPTQDKINKYTLDTIYRKDLAVISGGVIAGDREAISRFYRFFYKNFVDMLDAHKADDDQTTMLMTIKHYASLFYIIHGGWFDAFRLLPNIDDPITMKDLKKAYHPQLAESTYPYFRIHNNRTRAKL</sequence>
<reference evidence="2" key="1">
    <citation type="submission" date="2016-11" db="UniProtKB">
        <authorList>
            <consortium name="WormBaseParasite"/>
        </authorList>
    </citation>
    <scope>IDENTIFICATION</scope>
    <source>
        <strain evidence="2">KR3021</strain>
    </source>
</reference>
<name>A0AC35UB64_9BILA</name>
<protein>
    <submittedName>
        <fullName evidence="2">Protein-tyrosine phosphatase</fullName>
    </submittedName>
</protein>
<proteinExistence type="predicted"/>
<organism evidence="1 2">
    <name type="scientific">Rhabditophanes sp. KR3021</name>
    <dbReference type="NCBI Taxonomy" id="114890"/>
    <lineage>
        <taxon>Eukaryota</taxon>
        <taxon>Metazoa</taxon>
        <taxon>Ecdysozoa</taxon>
        <taxon>Nematoda</taxon>
        <taxon>Chromadorea</taxon>
        <taxon>Rhabditida</taxon>
        <taxon>Tylenchina</taxon>
        <taxon>Panagrolaimomorpha</taxon>
        <taxon>Strongyloidoidea</taxon>
        <taxon>Alloionematidae</taxon>
        <taxon>Rhabditophanes</taxon>
    </lineage>
</organism>
<dbReference type="Proteomes" id="UP000095286">
    <property type="component" value="Unplaced"/>
</dbReference>
<accession>A0AC35UB64</accession>